<protein>
    <submittedName>
        <fullName evidence="1">Uncharacterized protein</fullName>
    </submittedName>
</protein>
<evidence type="ECO:0000313" key="1">
    <source>
        <dbReference type="EMBL" id="RRH86662.1"/>
    </source>
</evidence>
<gene>
    <name evidence="1" type="ORF">EH240_36775</name>
</gene>
<dbReference type="OrthoDB" id="165209at2"/>
<dbReference type="EMBL" id="RQXT01000135">
    <property type="protein sequence ID" value="RRH86662.1"/>
    <property type="molecule type" value="Genomic_DNA"/>
</dbReference>
<comment type="caution">
    <text evidence="1">The sequence shown here is derived from an EMBL/GenBank/DDBJ whole genome shotgun (WGS) entry which is preliminary data.</text>
</comment>
<organism evidence="1 2">
    <name type="scientific">Mesorhizobium tamadayense</name>
    <dbReference type="NCBI Taxonomy" id="425306"/>
    <lineage>
        <taxon>Bacteria</taxon>
        <taxon>Pseudomonadati</taxon>
        <taxon>Pseudomonadota</taxon>
        <taxon>Alphaproteobacteria</taxon>
        <taxon>Hyphomicrobiales</taxon>
        <taxon>Phyllobacteriaceae</taxon>
        <taxon>Mesorhizobium</taxon>
    </lineage>
</organism>
<keyword evidence="2" id="KW-1185">Reference proteome</keyword>
<accession>A0A3P3ELJ0</accession>
<sequence>MFRASKIEPIWTESLLTLTRAISRRPPRRPVHEELLGKSGRRVVLGLIVTTCAQEMAEAASDQWRCVANQIRPKVPKLAAIMDEAEHEVLAYNDLPEGTSGQAALDTQLIQSSGIYGEMMRRTDVGIFPQMKNYIVGREQ</sequence>
<proteinExistence type="predicted"/>
<dbReference type="AlphaFoldDB" id="A0A3P3ELJ0"/>
<evidence type="ECO:0000313" key="2">
    <source>
        <dbReference type="Proteomes" id="UP000273786"/>
    </source>
</evidence>
<name>A0A3P3ELJ0_9HYPH</name>
<dbReference type="Proteomes" id="UP000273786">
    <property type="component" value="Unassembled WGS sequence"/>
</dbReference>
<reference evidence="1 2" key="1">
    <citation type="submission" date="2018-11" db="EMBL/GenBank/DDBJ databases">
        <title>the genome of Mesorhizobium tamadayense DSM 28320.</title>
        <authorList>
            <person name="Gao J."/>
        </authorList>
    </citation>
    <scope>NUCLEOTIDE SEQUENCE [LARGE SCALE GENOMIC DNA]</scope>
    <source>
        <strain evidence="1 2">DSM 28320</strain>
    </source>
</reference>